<organism evidence="3 4">
    <name type="scientific">Candidatus Sungiibacteriota bacterium</name>
    <dbReference type="NCBI Taxonomy" id="2750080"/>
    <lineage>
        <taxon>Bacteria</taxon>
        <taxon>Candidatus Sungiibacteriota</taxon>
    </lineage>
</organism>
<dbReference type="AlphaFoldDB" id="A0A932R1V6"/>
<feature type="coiled-coil region" evidence="1">
    <location>
        <begin position="342"/>
        <end position="376"/>
    </location>
</feature>
<keyword evidence="1" id="KW-0175">Coiled coil</keyword>
<evidence type="ECO:0008006" key="5">
    <source>
        <dbReference type="Google" id="ProtNLM"/>
    </source>
</evidence>
<name>A0A932R1V6_9BACT</name>
<dbReference type="Gene3D" id="3.40.50.1460">
    <property type="match status" value="1"/>
</dbReference>
<accession>A0A932R1V6</accession>
<protein>
    <recommendedName>
        <fullName evidence="5">Caspase family p20 domain-containing protein</fullName>
    </recommendedName>
</protein>
<evidence type="ECO:0000313" key="3">
    <source>
        <dbReference type="EMBL" id="MBI3631101.1"/>
    </source>
</evidence>
<evidence type="ECO:0000313" key="4">
    <source>
        <dbReference type="Proteomes" id="UP000753196"/>
    </source>
</evidence>
<evidence type="ECO:0000256" key="1">
    <source>
        <dbReference type="SAM" id="Coils"/>
    </source>
</evidence>
<keyword evidence="2" id="KW-0732">Signal</keyword>
<gene>
    <name evidence="3" type="ORF">HY221_02080</name>
</gene>
<feature type="signal peptide" evidence="2">
    <location>
        <begin position="1"/>
        <end position="21"/>
    </location>
</feature>
<dbReference type="EMBL" id="JACQCR010000046">
    <property type="protein sequence ID" value="MBI3631101.1"/>
    <property type="molecule type" value="Genomic_DNA"/>
</dbReference>
<proteinExistence type="predicted"/>
<evidence type="ECO:0000256" key="2">
    <source>
        <dbReference type="SAM" id="SignalP"/>
    </source>
</evidence>
<comment type="caution">
    <text evidence="3">The sequence shown here is derived from an EMBL/GenBank/DDBJ whole genome shotgun (WGS) entry which is preliminary data.</text>
</comment>
<dbReference type="Proteomes" id="UP000753196">
    <property type="component" value="Unassembled WGS sequence"/>
</dbReference>
<reference evidence="3" key="1">
    <citation type="submission" date="2020-07" db="EMBL/GenBank/DDBJ databases">
        <title>Huge and variable diversity of episymbiotic CPR bacteria and DPANN archaea in groundwater ecosystems.</title>
        <authorList>
            <person name="He C.Y."/>
            <person name="Keren R."/>
            <person name="Whittaker M."/>
            <person name="Farag I.F."/>
            <person name="Doudna J."/>
            <person name="Cate J.H.D."/>
            <person name="Banfield J.F."/>
        </authorList>
    </citation>
    <scope>NUCLEOTIDE SEQUENCE</scope>
    <source>
        <strain evidence="3">NC_groundwater_973_Pr1_S-0.2um_54_13</strain>
    </source>
</reference>
<feature type="chain" id="PRO_5036679323" description="Caspase family p20 domain-containing protein" evidence="2">
    <location>
        <begin position="22"/>
        <end position="483"/>
    </location>
</feature>
<sequence length="483" mass="54603">MRFSSAILLSGLLAGPLPALAADHVWIIGGGPLPGSSQAQIEYNVNWVIQVLNGSAGTRQLHLYYTDGQAHGKDVVLWQPPKESKDTLQPLARVFGEQVANGESYYSHRIPHVIAGTEAETLKTQLEKEFSELKSGDRALLIYNGHGLQDSKDPAGNTLRLWSNTRLSVREMDQIMSRISPDIPVRFVFTQCFSGGFARLMRPQAGDTVALGEANRCGFFAEAQDRKAEGCSASINIGDYRDYSTYFFAALAGRTRTGDDIVVNPDRNGDGTVSLYEAHLFALSQAHNADLPRSTSEVFLERWQPWYLRWTDTGAEPDNVYGEIARELAKKNGLPEAGPALIREMKARRRTLTRKMDELKNEQTSLAQEIKTLQKEIKQDLGVRWPEALSPYTLNFVRFLKKDLDAAQDFILSHAHYPDLVAKQDRHFAIDEEMLHVDRDITQLDKILRLRKLARIQSQFERHATTQEREWYQRLMSCEGQRL</sequence>